<evidence type="ECO:0000259" key="15">
    <source>
        <dbReference type="Pfam" id="PF00626"/>
    </source>
</evidence>
<dbReference type="InterPro" id="IPR036180">
    <property type="entry name" value="Gelsolin-like_dom_sf"/>
</dbReference>
<dbReference type="GO" id="GO:0030127">
    <property type="term" value="C:COPII vesicle coat"/>
    <property type="evidence" value="ECO:0007669"/>
    <property type="project" value="InterPro"/>
</dbReference>
<dbReference type="Pfam" id="PF08033">
    <property type="entry name" value="Sec23_BS"/>
    <property type="match status" value="1"/>
</dbReference>
<dbReference type="InterPro" id="IPR006900">
    <property type="entry name" value="Sec23/24_helical_dom"/>
</dbReference>
<dbReference type="EMBL" id="VEPZ02001046">
    <property type="protein sequence ID" value="KAE8698267.1"/>
    <property type="molecule type" value="Genomic_DNA"/>
</dbReference>
<dbReference type="PANTHER" id="PTHR11141">
    <property type="entry name" value="PROTEIN TRANSPORT PROTEIN SEC23"/>
    <property type="match status" value="1"/>
</dbReference>
<dbReference type="SUPFAM" id="SSF82919">
    <property type="entry name" value="Zn-finger domain of Sec23/24"/>
    <property type="match status" value="1"/>
</dbReference>
<evidence type="ECO:0000259" key="16">
    <source>
        <dbReference type="Pfam" id="PF04810"/>
    </source>
</evidence>
<keyword evidence="8 14" id="KW-0931">ER-Golgi transport</keyword>
<dbReference type="SUPFAM" id="SSF82754">
    <property type="entry name" value="C-terminal, gelsolin-like domain of Sec23/24"/>
    <property type="match status" value="1"/>
</dbReference>
<dbReference type="InterPro" id="IPR029006">
    <property type="entry name" value="ADF-H/Gelsolin-like_dom_sf"/>
</dbReference>
<keyword evidence="10" id="KW-0333">Golgi apparatus</keyword>
<evidence type="ECO:0000256" key="10">
    <source>
        <dbReference type="ARBA" id="ARBA00023034"/>
    </source>
</evidence>
<evidence type="ECO:0000259" key="17">
    <source>
        <dbReference type="Pfam" id="PF04811"/>
    </source>
</evidence>
<keyword evidence="11 14" id="KW-0472">Membrane</keyword>
<evidence type="ECO:0000256" key="14">
    <source>
        <dbReference type="RuleBase" id="RU365030"/>
    </source>
</evidence>
<dbReference type="Pfam" id="PF04811">
    <property type="entry name" value="Sec23_trunk"/>
    <property type="match status" value="1"/>
</dbReference>
<dbReference type="Pfam" id="PF04815">
    <property type="entry name" value="Sec23_helical"/>
    <property type="match status" value="1"/>
</dbReference>
<evidence type="ECO:0000259" key="19">
    <source>
        <dbReference type="Pfam" id="PF08033"/>
    </source>
</evidence>
<dbReference type="InterPro" id="IPR012990">
    <property type="entry name" value="Beta-sandwich_Sec23_24"/>
</dbReference>
<name>A0A6A3A3N2_HIBSY</name>
<comment type="similarity">
    <text evidence="2 14">Belongs to the SEC23/SEC24 family. SEC23 subfamily.</text>
</comment>
<feature type="domain" description="Sec23/Sec24 helical" evidence="18">
    <location>
        <begin position="529"/>
        <end position="627"/>
    </location>
</feature>
<keyword evidence="21" id="KW-1185">Reference proteome</keyword>
<dbReference type="Gene3D" id="2.60.40.1670">
    <property type="entry name" value="beta-sandwich domain of Sec23/24"/>
    <property type="match status" value="1"/>
</dbReference>
<dbReference type="PANTHER" id="PTHR11141:SF22">
    <property type="entry name" value="PROTEIN TRANSPORT PROTEIN SEC23 G"/>
    <property type="match status" value="1"/>
</dbReference>
<dbReference type="GO" id="GO:0070971">
    <property type="term" value="C:endoplasmic reticulum exit site"/>
    <property type="evidence" value="ECO:0007669"/>
    <property type="project" value="TreeGrafter"/>
</dbReference>
<dbReference type="SUPFAM" id="SSF53300">
    <property type="entry name" value="vWA-like"/>
    <property type="match status" value="1"/>
</dbReference>
<dbReference type="GO" id="GO:0090110">
    <property type="term" value="P:COPII-coated vesicle cargo loading"/>
    <property type="evidence" value="ECO:0007669"/>
    <property type="project" value="TreeGrafter"/>
</dbReference>
<comment type="function">
    <text evidence="13 14">Component of the coat protein complex II (COPII) which promotes the formation of transport vesicles from the endoplasmic reticulum (ER). The coat has two main functions, the physical deformation of the endoplasmic reticulum membrane into vesicles and the selection of cargo molecules.</text>
</comment>
<reference evidence="20" key="1">
    <citation type="submission" date="2019-09" db="EMBL/GenBank/DDBJ databases">
        <title>Draft genome information of white flower Hibiscus syriacus.</title>
        <authorList>
            <person name="Kim Y.-M."/>
        </authorList>
    </citation>
    <scope>NUCLEOTIDE SEQUENCE [LARGE SCALE GENOMIC DNA]</scope>
    <source>
        <strain evidence="20">YM2019G1</strain>
    </source>
</reference>
<dbReference type="GO" id="GO:0008270">
    <property type="term" value="F:zinc ion binding"/>
    <property type="evidence" value="ECO:0007669"/>
    <property type="project" value="InterPro"/>
</dbReference>
<dbReference type="OrthoDB" id="10256289at2759"/>
<dbReference type="Gene3D" id="2.30.30.380">
    <property type="entry name" value="Zn-finger domain of Sec23/24"/>
    <property type="match status" value="1"/>
</dbReference>
<keyword evidence="12 14" id="KW-0968">Cytoplasmic vesicle</keyword>
<evidence type="ECO:0000256" key="5">
    <source>
        <dbReference type="ARBA" id="ARBA00022723"/>
    </source>
</evidence>
<keyword evidence="7 14" id="KW-0862">Zinc</keyword>
<dbReference type="GO" id="GO:0005789">
    <property type="term" value="C:endoplasmic reticulum membrane"/>
    <property type="evidence" value="ECO:0007669"/>
    <property type="project" value="UniProtKB-SubCell"/>
</dbReference>
<feature type="domain" description="Sec23/Sec24 beta-sandwich" evidence="19">
    <location>
        <begin position="417"/>
        <end position="517"/>
    </location>
</feature>
<dbReference type="InterPro" id="IPR036465">
    <property type="entry name" value="vWFA_dom_sf"/>
</dbReference>
<comment type="subcellular location">
    <subcellularLocation>
        <location evidence="14">Cytoplasmic vesicle</location>
        <location evidence="14">COPII-coated vesicle membrane</location>
        <topology evidence="14">Peripheral membrane protein</topology>
        <orientation evidence="14">Cytoplasmic side</orientation>
    </subcellularLocation>
    <subcellularLocation>
        <location evidence="14">Endoplasmic reticulum membrane</location>
        <topology evidence="14">Peripheral membrane protein</topology>
        <orientation evidence="14">Cytoplasmic side</orientation>
    </subcellularLocation>
    <subcellularLocation>
        <location evidence="1">Golgi apparatus membrane</location>
        <topology evidence="1">Peripheral membrane protein</topology>
        <orientation evidence="1">Cytoplasmic side</orientation>
    </subcellularLocation>
</comment>
<dbReference type="FunFam" id="3.40.20.10:FF:000041">
    <property type="entry name" value="Protein transport protein SEC23"/>
    <property type="match status" value="1"/>
</dbReference>
<dbReference type="Proteomes" id="UP000436088">
    <property type="component" value="Unassembled WGS sequence"/>
</dbReference>
<feature type="domain" description="Gelsolin-like" evidence="15">
    <location>
        <begin position="643"/>
        <end position="729"/>
    </location>
</feature>
<dbReference type="AlphaFoldDB" id="A0A6A3A3N2"/>
<gene>
    <name evidence="20" type="ORF">F3Y22_tig00110600pilonHSYRG00092</name>
</gene>
<dbReference type="Pfam" id="PF00626">
    <property type="entry name" value="Gelsolin"/>
    <property type="match status" value="1"/>
</dbReference>
<evidence type="ECO:0000313" key="20">
    <source>
        <dbReference type="EMBL" id="KAE8698267.1"/>
    </source>
</evidence>
<dbReference type="InterPro" id="IPR037364">
    <property type="entry name" value="Sec23"/>
</dbReference>
<keyword evidence="4 14" id="KW-0813">Transport</keyword>
<keyword evidence="14" id="KW-0963">Cytoplasm</keyword>
<dbReference type="InterPro" id="IPR006896">
    <property type="entry name" value="Sec23/24_trunk_dom"/>
</dbReference>
<keyword evidence="5 14" id="KW-0479">Metal-binding</keyword>
<sequence length="771" mass="85897">MDFNELEAIEGLRWPWHSWPTSKPDAASLTIPLSVMCTPLTEFSELPILPYEPLVCSKCGAVLNPYARVDYAHRIWFCSFCFSKNRFPRTYSSSLEESNLPAELFPNYSSVEYAKTVHSAPKPMRSLLSSSSLSSMTSSMSGEVGGRGPAFVFVVDGCMEEEELRAVKSELRRVVEQLPENALVGLVTFDAMVNVYDLGFSECLRVVVFHGDRELSSQQVQKFLGIGGTNMQQLGKCPAIQKQSFLLPISECEFSITSAIEEIRSSVQVTPGHRPQRSTGAAIATALGLLEGCLVNTGSRIMVFTAGPATRGPGIVVESDLAIAIRNHKDLVNGQAPYYQKSCDFYKRLSQRLCDSSIILDLFACSLDQVGAAELKVPIESSGGFMILGESFESDQFRKCMRHIFSHNEEGNLKMYFDATIEIVTTKDLKICGALGPCVSLRKLNTLVCENAIGDGGTYMWKLGRLTSKTCIAFFFQVSYEHKPQPGAAFLIQFITRYRDGNMGIRKRVTTVARRWVAKQSPEIRAGFDQEAAAAVMARLAIHQAETCLAGDVIRWMDDTLIWFASKFGDYIQEDPSSFRLASNFSLYPQFIFYLRRSQFLDVFNSTPDESAFFRLMLNREGVTDSIVMIQPTLLQYSFDGPPVPVLLDIRSLSPDVILLFDSYFCVVIHYGSKIAQWRKLGYDKDPNHGNLRKLFEASELDAGQLVAERVPPPKLVKCDQHSSQARFLLAKLNPSVTPDSTYSDGSDILFTDDLSLQVFIEHLQALAVQG</sequence>
<dbReference type="Gene3D" id="3.40.20.10">
    <property type="entry name" value="Severin"/>
    <property type="match status" value="1"/>
</dbReference>
<dbReference type="GO" id="GO:0006886">
    <property type="term" value="P:intracellular protein transport"/>
    <property type="evidence" value="ECO:0007669"/>
    <property type="project" value="InterPro"/>
</dbReference>
<dbReference type="Pfam" id="PF04810">
    <property type="entry name" value="zf-Sec23_Sec24"/>
    <property type="match status" value="1"/>
</dbReference>
<dbReference type="SUPFAM" id="SSF81811">
    <property type="entry name" value="Helical domain of Sec23/24"/>
    <property type="match status" value="1"/>
</dbReference>
<evidence type="ECO:0000256" key="1">
    <source>
        <dbReference type="ARBA" id="ARBA00004255"/>
    </source>
</evidence>
<evidence type="ECO:0000259" key="18">
    <source>
        <dbReference type="Pfam" id="PF04815"/>
    </source>
</evidence>
<evidence type="ECO:0000256" key="12">
    <source>
        <dbReference type="ARBA" id="ARBA00023329"/>
    </source>
</evidence>
<accession>A0A6A3A3N2</accession>
<keyword evidence="9 14" id="KW-0653">Protein transport</keyword>
<dbReference type="InterPro" id="IPR006895">
    <property type="entry name" value="Znf_Sec23_Sec24"/>
</dbReference>
<dbReference type="SUPFAM" id="SSF81995">
    <property type="entry name" value="beta-sandwich domain of Sec23/24"/>
    <property type="match status" value="1"/>
</dbReference>
<feature type="domain" description="Sec23/Sec24 trunk" evidence="17">
    <location>
        <begin position="149"/>
        <end position="399"/>
    </location>
</feature>
<evidence type="ECO:0000256" key="9">
    <source>
        <dbReference type="ARBA" id="ARBA00022927"/>
    </source>
</evidence>
<dbReference type="InterPro" id="IPR036174">
    <property type="entry name" value="Znf_Sec23_Sec24_sf"/>
</dbReference>
<feature type="domain" description="Zinc finger Sec23/Sec24-type" evidence="16">
    <location>
        <begin position="53"/>
        <end position="91"/>
    </location>
</feature>
<dbReference type="Gene3D" id="1.20.120.730">
    <property type="entry name" value="Sec23/Sec24 helical domain"/>
    <property type="match status" value="1"/>
</dbReference>
<organism evidence="20 21">
    <name type="scientific">Hibiscus syriacus</name>
    <name type="common">Rose of Sharon</name>
    <dbReference type="NCBI Taxonomy" id="106335"/>
    <lineage>
        <taxon>Eukaryota</taxon>
        <taxon>Viridiplantae</taxon>
        <taxon>Streptophyta</taxon>
        <taxon>Embryophyta</taxon>
        <taxon>Tracheophyta</taxon>
        <taxon>Spermatophyta</taxon>
        <taxon>Magnoliopsida</taxon>
        <taxon>eudicotyledons</taxon>
        <taxon>Gunneridae</taxon>
        <taxon>Pentapetalae</taxon>
        <taxon>rosids</taxon>
        <taxon>malvids</taxon>
        <taxon>Malvales</taxon>
        <taxon>Malvaceae</taxon>
        <taxon>Malvoideae</taxon>
        <taxon>Hibiscus</taxon>
    </lineage>
</organism>
<evidence type="ECO:0000313" key="21">
    <source>
        <dbReference type="Proteomes" id="UP000436088"/>
    </source>
</evidence>
<protein>
    <recommendedName>
        <fullName evidence="3 14">Protein transport protein SEC23</fullName>
    </recommendedName>
</protein>
<dbReference type="FunFam" id="3.40.50.410:FF:000043">
    <property type="entry name" value="Protein transport protein SEC23"/>
    <property type="match status" value="1"/>
</dbReference>
<evidence type="ECO:0000256" key="7">
    <source>
        <dbReference type="ARBA" id="ARBA00022833"/>
    </source>
</evidence>
<evidence type="ECO:0000256" key="13">
    <source>
        <dbReference type="ARBA" id="ARBA00025471"/>
    </source>
</evidence>
<dbReference type="InterPro" id="IPR036175">
    <property type="entry name" value="Sec23/24_helical_dom_sf"/>
</dbReference>
<evidence type="ECO:0000256" key="3">
    <source>
        <dbReference type="ARBA" id="ARBA00021212"/>
    </source>
</evidence>
<evidence type="ECO:0000256" key="2">
    <source>
        <dbReference type="ARBA" id="ARBA00009210"/>
    </source>
</evidence>
<dbReference type="GO" id="GO:0000139">
    <property type="term" value="C:Golgi membrane"/>
    <property type="evidence" value="ECO:0007669"/>
    <property type="project" value="UniProtKB-SubCell"/>
</dbReference>
<evidence type="ECO:0000256" key="6">
    <source>
        <dbReference type="ARBA" id="ARBA00022824"/>
    </source>
</evidence>
<dbReference type="FunFam" id="2.60.40.1670:FF:000010">
    <property type="entry name" value="Protein transport protein SEC23"/>
    <property type="match status" value="1"/>
</dbReference>
<proteinExistence type="inferred from homology"/>
<dbReference type="FunFam" id="2.30.30.380:FF:000001">
    <property type="entry name" value="Protein transport protein SEC23"/>
    <property type="match status" value="1"/>
</dbReference>
<keyword evidence="6 14" id="KW-0256">Endoplasmic reticulum</keyword>
<comment type="caution">
    <text evidence="20">The sequence shown here is derived from an EMBL/GenBank/DDBJ whole genome shotgun (WGS) entry which is preliminary data.</text>
</comment>
<dbReference type="Gene3D" id="3.40.50.410">
    <property type="entry name" value="von Willebrand factor, type A domain"/>
    <property type="match status" value="1"/>
</dbReference>
<evidence type="ECO:0000256" key="11">
    <source>
        <dbReference type="ARBA" id="ARBA00023136"/>
    </source>
</evidence>
<evidence type="ECO:0000256" key="8">
    <source>
        <dbReference type="ARBA" id="ARBA00022892"/>
    </source>
</evidence>
<dbReference type="GO" id="GO:0005096">
    <property type="term" value="F:GTPase activator activity"/>
    <property type="evidence" value="ECO:0007669"/>
    <property type="project" value="TreeGrafter"/>
</dbReference>
<evidence type="ECO:0000256" key="4">
    <source>
        <dbReference type="ARBA" id="ARBA00022448"/>
    </source>
</evidence>
<dbReference type="InterPro" id="IPR007123">
    <property type="entry name" value="Gelsolin-like_dom"/>
</dbReference>